<dbReference type="Proteomes" id="UP000001514">
    <property type="component" value="Unassembled WGS sequence"/>
</dbReference>
<feature type="domain" description="Chitin-binding type-1" evidence="4">
    <location>
        <begin position="57"/>
        <end position="97"/>
    </location>
</feature>
<dbReference type="KEGG" id="smo:SELMODRAFT_125663"/>
<protein>
    <recommendedName>
        <fullName evidence="4">Chitin-binding type-1 domain-containing protein</fullName>
    </recommendedName>
</protein>
<dbReference type="GO" id="GO:0008061">
    <property type="term" value="F:chitin binding"/>
    <property type="evidence" value="ECO:0007669"/>
    <property type="project" value="UniProtKB-UniRule"/>
</dbReference>
<evidence type="ECO:0000256" key="3">
    <source>
        <dbReference type="PROSITE-ProRule" id="PRU00261"/>
    </source>
</evidence>
<evidence type="ECO:0000313" key="6">
    <source>
        <dbReference type="Proteomes" id="UP000001514"/>
    </source>
</evidence>
<evidence type="ECO:0000256" key="1">
    <source>
        <dbReference type="ARBA" id="ARBA00022669"/>
    </source>
</evidence>
<dbReference type="InterPro" id="IPR018371">
    <property type="entry name" value="Chitin-binding_1_CS"/>
</dbReference>
<dbReference type="PANTHER" id="PTHR47849:SF8">
    <property type="entry name" value="LECTIN"/>
    <property type="match status" value="1"/>
</dbReference>
<dbReference type="Gene3D" id="3.30.60.10">
    <property type="entry name" value="Endochitinase-like"/>
    <property type="match status" value="2"/>
</dbReference>
<keyword evidence="6" id="KW-1185">Reference proteome</keyword>
<dbReference type="PRINTS" id="PR00451">
    <property type="entry name" value="CHITINBINDNG"/>
</dbReference>
<name>D8SUX4_SELML</name>
<dbReference type="EMBL" id="GL377644">
    <property type="protein sequence ID" value="EFJ11697.1"/>
    <property type="molecule type" value="Genomic_DNA"/>
</dbReference>
<gene>
    <name evidence="5" type="ORF">SELMODRAFT_125663</name>
</gene>
<dbReference type="SUPFAM" id="SSF57016">
    <property type="entry name" value="Plant lectins/antimicrobial peptides"/>
    <property type="match status" value="2"/>
</dbReference>
<evidence type="ECO:0000259" key="4">
    <source>
        <dbReference type="PROSITE" id="PS50941"/>
    </source>
</evidence>
<accession>D8SUX4</accession>
<feature type="disulfide bond" evidence="3">
    <location>
        <begin position="66"/>
        <end position="78"/>
    </location>
</feature>
<sequence length="97" mass="10046">MVEHANVVEAQCDTSGPCCGRQGRGRRCNSGLCCSQFGYCGSTSEYSQCGTGGGICCGRQGRGGRCNSGLCCSRFGYCGSTSEYCGAGCQRGYGRCN</sequence>
<comment type="caution">
    <text evidence="3">Lacks conserved residue(s) required for the propagation of feature annotation.</text>
</comment>
<dbReference type="InterPro" id="IPR036861">
    <property type="entry name" value="Endochitinase-like_sf"/>
</dbReference>
<evidence type="ECO:0000256" key="2">
    <source>
        <dbReference type="ARBA" id="ARBA00023157"/>
    </source>
</evidence>
<dbReference type="Gramene" id="EFJ11697">
    <property type="protein sequence ID" value="EFJ11697"/>
    <property type="gene ID" value="SELMODRAFT_125663"/>
</dbReference>
<feature type="disulfide bond" evidence="3">
    <location>
        <begin position="19"/>
        <end position="34"/>
    </location>
</feature>
<dbReference type="PANTHER" id="PTHR47849">
    <property type="entry name" value="CHITIN-BINDING LECTIN 1"/>
    <property type="match status" value="1"/>
</dbReference>
<organism evidence="6">
    <name type="scientific">Selaginella moellendorffii</name>
    <name type="common">Spikemoss</name>
    <dbReference type="NCBI Taxonomy" id="88036"/>
    <lineage>
        <taxon>Eukaryota</taxon>
        <taxon>Viridiplantae</taxon>
        <taxon>Streptophyta</taxon>
        <taxon>Embryophyta</taxon>
        <taxon>Tracheophyta</taxon>
        <taxon>Lycopodiopsida</taxon>
        <taxon>Selaginellales</taxon>
        <taxon>Selaginellaceae</taxon>
        <taxon>Selaginella</taxon>
    </lineage>
</organism>
<dbReference type="AlphaFoldDB" id="D8SUX4"/>
<dbReference type="HOGENOM" id="CLU_2350656_0_0_1"/>
<dbReference type="Pfam" id="PF00187">
    <property type="entry name" value="Chitin_bind_1"/>
    <property type="match status" value="2"/>
</dbReference>
<dbReference type="InParanoid" id="D8SUX4"/>
<dbReference type="SMART" id="SM00270">
    <property type="entry name" value="ChtBD1"/>
    <property type="match status" value="2"/>
</dbReference>
<dbReference type="InterPro" id="IPR001002">
    <property type="entry name" value="Chitin-bd_1"/>
</dbReference>
<keyword evidence="1 3" id="KW-0147">Chitin-binding</keyword>
<keyword evidence="2 3" id="KW-1015">Disulfide bond</keyword>
<reference evidence="5 6" key="1">
    <citation type="journal article" date="2011" name="Science">
        <title>The Selaginella genome identifies genetic changes associated with the evolution of vascular plants.</title>
        <authorList>
            <person name="Banks J.A."/>
            <person name="Nishiyama T."/>
            <person name="Hasebe M."/>
            <person name="Bowman J.L."/>
            <person name="Gribskov M."/>
            <person name="dePamphilis C."/>
            <person name="Albert V.A."/>
            <person name="Aono N."/>
            <person name="Aoyama T."/>
            <person name="Ambrose B.A."/>
            <person name="Ashton N.W."/>
            <person name="Axtell M.J."/>
            <person name="Barker E."/>
            <person name="Barker M.S."/>
            <person name="Bennetzen J.L."/>
            <person name="Bonawitz N.D."/>
            <person name="Chapple C."/>
            <person name="Cheng C."/>
            <person name="Correa L.G."/>
            <person name="Dacre M."/>
            <person name="DeBarry J."/>
            <person name="Dreyer I."/>
            <person name="Elias M."/>
            <person name="Engstrom E.M."/>
            <person name="Estelle M."/>
            <person name="Feng L."/>
            <person name="Finet C."/>
            <person name="Floyd S.K."/>
            <person name="Frommer W.B."/>
            <person name="Fujita T."/>
            <person name="Gramzow L."/>
            <person name="Gutensohn M."/>
            <person name="Harholt J."/>
            <person name="Hattori M."/>
            <person name="Heyl A."/>
            <person name="Hirai T."/>
            <person name="Hiwatashi Y."/>
            <person name="Ishikawa M."/>
            <person name="Iwata M."/>
            <person name="Karol K.G."/>
            <person name="Koehler B."/>
            <person name="Kolukisaoglu U."/>
            <person name="Kubo M."/>
            <person name="Kurata T."/>
            <person name="Lalonde S."/>
            <person name="Li K."/>
            <person name="Li Y."/>
            <person name="Litt A."/>
            <person name="Lyons E."/>
            <person name="Manning G."/>
            <person name="Maruyama T."/>
            <person name="Michael T.P."/>
            <person name="Mikami K."/>
            <person name="Miyazaki S."/>
            <person name="Morinaga S."/>
            <person name="Murata T."/>
            <person name="Mueller-Roeber B."/>
            <person name="Nelson D.R."/>
            <person name="Obara M."/>
            <person name="Oguri Y."/>
            <person name="Olmstead R.G."/>
            <person name="Onodera N."/>
            <person name="Petersen B.L."/>
            <person name="Pils B."/>
            <person name="Prigge M."/>
            <person name="Rensing S.A."/>
            <person name="Riano-Pachon D.M."/>
            <person name="Roberts A.W."/>
            <person name="Sato Y."/>
            <person name="Scheller H.V."/>
            <person name="Schulz B."/>
            <person name="Schulz C."/>
            <person name="Shakirov E.V."/>
            <person name="Shibagaki N."/>
            <person name="Shinohara N."/>
            <person name="Shippen D.E."/>
            <person name="Soerensen I."/>
            <person name="Sotooka R."/>
            <person name="Sugimoto N."/>
            <person name="Sugita M."/>
            <person name="Sumikawa N."/>
            <person name="Tanurdzic M."/>
            <person name="Theissen G."/>
            <person name="Ulvskov P."/>
            <person name="Wakazuki S."/>
            <person name="Weng J.K."/>
            <person name="Willats W.W."/>
            <person name="Wipf D."/>
            <person name="Wolf P.G."/>
            <person name="Yang L."/>
            <person name="Zimmer A.D."/>
            <person name="Zhu Q."/>
            <person name="Mitros T."/>
            <person name="Hellsten U."/>
            <person name="Loque D."/>
            <person name="Otillar R."/>
            <person name="Salamov A."/>
            <person name="Schmutz J."/>
            <person name="Shapiro H."/>
            <person name="Lindquist E."/>
            <person name="Lucas S."/>
            <person name="Rokhsar D."/>
            <person name="Grigoriev I.V."/>
        </authorList>
    </citation>
    <scope>NUCLEOTIDE SEQUENCE [LARGE SCALE GENOMIC DNA]</scope>
</reference>
<evidence type="ECO:0000313" key="5">
    <source>
        <dbReference type="EMBL" id="EFJ11697.1"/>
    </source>
</evidence>
<dbReference type="PROSITE" id="PS50941">
    <property type="entry name" value="CHIT_BIND_I_2"/>
    <property type="match status" value="2"/>
</dbReference>
<feature type="disulfide bond" evidence="3">
    <location>
        <begin position="57"/>
        <end position="72"/>
    </location>
</feature>
<proteinExistence type="predicted"/>
<feature type="domain" description="Chitin-binding type-1" evidence="4">
    <location>
        <begin position="16"/>
        <end position="56"/>
    </location>
</feature>
<feature type="disulfide bond" evidence="3">
    <location>
        <begin position="28"/>
        <end position="40"/>
    </location>
</feature>
<dbReference type="PROSITE" id="PS00026">
    <property type="entry name" value="CHIT_BIND_I_1"/>
    <property type="match status" value="1"/>
</dbReference>
<feature type="disulfide bond" evidence="3">
    <location>
        <begin position="71"/>
        <end position="85"/>
    </location>
</feature>